<dbReference type="Proteomes" id="UP001501371">
    <property type="component" value="Unassembled WGS sequence"/>
</dbReference>
<dbReference type="SUPFAM" id="SSF55811">
    <property type="entry name" value="Nudix"/>
    <property type="match status" value="1"/>
</dbReference>
<dbReference type="EMBL" id="BAAAKV010000135">
    <property type="protein sequence ID" value="GAA1202394.1"/>
    <property type="molecule type" value="Genomic_DNA"/>
</dbReference>
<sequence>MPGARARGPGFRGPRLAFRGLRLAYRAGRAGLGRPGPGRPAQAIRWSRGTGIHDRYPGFRLCAAVWEDGFMTIEDAPEEWRVTATSTPFRGNKTSVRTDDVVMPDGSVHARDYQVHPGSVAILALDDADRVIVLRQYRHPVRQKLWEIPAGLLDVPGENPLHAAQRELYEEAHVKAEDWRVLVDVYTTPGGCDEAVRVFLARDLSEAEGERFAVAEEEADMELARVDLADLVRGVLAGELHNNCLAVGVLALTAARAGDGIEALRPAEAPWPARPFES</sequence>
<dbReference type="PANTHER" id="PTHR11839">
    <property type="entry name" value="UDP/ADP-SUGAR PYROPHOSPHATASE"/>
    <property type="match status" value="1"/>
</dbReference>
<dbReference type="PANTHER" id="PTHR11839:SF31">
    <property type="entry name" value="ADP-RIBOSE PYROPHOSPHATASE"/>
    <property type="match status" value="1"/>
</dbReference>
<dbReference type="InterPro" id="IPR015797">
    <property type="entry name" value="NUDIX_hydrolase-like_dom_sf"/>
</dbReference>
<reference evidence="3 4" key="1">
    <citation type="journal article" date="2019" name="Int. J. Syst. Evol. Microbiol.">
        <title>The Global Catalogue of Microorganisms (GCM) 10K type strain sequencing project: providing services to taxonomists for standard genome sequencing and annotation.</title>
        <authorList>
            <consortium name="The Broad Institute Genomics Platform"/>
            <consortium name="The Broad Institute Genome Sequencing Center for Infectious Disease"/>
            <person name="Wu L."/>
            <person name="Ma J."/>
        </authorList>
    </citation>
    <scope>NUCLEOTIDE SEQUENCE [LARGE SCALE GENOMIC DNA]</scope>
    <source>
        <strain evidence="3 4">JCM 12696</strain>
    </source>
</reference>
<keyword evidence="1" id="KW-0378">Hydrolase</keyword>
<comment type="caution">
    <text evidence="3">The sequence shown here is derived from an EMBL/GenBank/DDBJ whole genome shotgun (WGS) entry which is preliminary data.</text>
</comment>
<evidence type="ECO:0000313" key="4">
    <source>
        <dbReference type="Proteomes" id="UP001501371"/>
    </source>
</evidence>
<evidence type="ECO:0000259" key="2">
    <source>
        <dbReference type="PROSITE" id="PS51462"/>
    </source>
</evidence>
<dbReference type="Pfam" id="PF00293">
    <property type="entry name" value="NUDIX"/>
    <property type="match status" value="1"/>
</dbReference>
<proteinExistence type="predicted"/>
<dbReference type="InterPro" id="IPR000086">
    <property type="entry name" value="NUDIX_hydrolase_dom"/>
</dbReference>
<accession>A0ABN1VAN4</accession>
<dbReference type="PROSITE" id="PS51462">
    <property type="entry name" value="NUDIX"/>
    <property type="match status" value="1"/>
</dbReference>
<organism evidence="3 4">
    <name type="scientific">Streptomyces hebeiensis</name>
    <dbReference type="NCBI Taxonomy" id="229486"/>
    <lineage>
        <taxon>Bacteria</taxon>
        <taxon>Bacillati</taxon>
        <taxon>Actinomycetota</taxon>
        <taxon>Actinomycetes</taxon>
        <taxon>Kitasatosporales</taxon>
        <taxon>Streptomycetaceae</taxon>
        <taxon>Streptomyces</taxon>
    </lineage>
</organism>
<dbReference type="CDD" id="cd24158">
    <property type="entry name" value="NUDIX_ADPRase_Rv1700"/>
    <property type="match status" value="1"/>
</dbReference>
<protein>
    <recommendedName>
        <fullName evidence="2">Nudix hydrolase domain-containing protein</fullName>
    </recommendedName>
</protein>
<feature type="domain" description="Nudix hydrolase" evidence="2">
    <location>
        <begin position="114"/>
        <end position="253"/>
    </location>
</feature>
<evidence type="ECO:0000313" key="3">
    <source>
        <dbReference type="EMBL" id="GAA1202394.1"/>
    </source>
</evidence>
<evidence type="ECO:0000256" key="1">
    <source>
        <dbReference type="ARBA" id="ARBA00022801"/>
    </source>
</evidence>
<keyword evidence="4" id="KW-1185">Reference proteome</keyword>
<dbReference type="Gene3D" id="3.90.79.10">
    <property type="entry name" value="Nucleoside Triphosphate Pyrophosphohydrolase"/>
    <property type="match status" value="1"/>
</dbReference>
<gene>
    <name evidence="3" type="ORF">GCM10009654_68180</name>
</gene>
<name>A0ABN1VAN4_9ACTN</name>